<evidence type="ECO:0000256" key="2">
    <source>
        <dbReference type="ARBA" id="ARBA00012438"/>
    </source>
</evidence>
<keyword evidence="8" id="KW-0472">Membrane</keyword>
<dbReference type="InterPro" id="IPR011990">
    <property type="entry name" value="TPR-like_helical_dom_sf"/>
</dbReference>
<comment type="caution">
    <text evidence="10">The sequence shown here is derived from an EMBL/GenBank/DDBJ whole genome shotgun (WGS) entry which is preliminary data.</text>
</comment>
<reference evidence="10 11" key="1">
    <citation type="submission" date="2019-02" db="EMBL/GenBank/DDBJ databases">
        <title>Pedobacter sp. RP-3-21 sp. nov., isolated from Arctic soil.</title>
        <authorList>
            <person name="Dahal R.H."/>
        </authorList>
    </citation>
    <scope>NUCLEOTIDE SEQUENCE [LARGE SCALE GENOMIC DNA]</scope>
    <source>
        <strain evidence="10 11">RP-3-21</strain>
    </source>
</reference>
<evidence type="ECO:0000256" key="3">
    <source>
        <dbReference type="ARBA" id="ARBA00022553"/>
    </source>
</evidence>
<dbReference type="SUPFAM" id="SSF55874">
    <property type="entry name" value="ATPase domain of HSP90 chaperone/DNA topoisomerase II/histidine kinase"/>
    <property type="match status" value="1"/>
</dbReference>
<accession>A0A4R0PUC0</accession>
<protein>
    <recommendedName>
        <fullName evidence="2">histidine kinase</fullName>
        <ecNumber evidence="2">2.7.13.3</ecNumber>
    </recommendedName>
</protein>
<keyword evidence="8" id="KW-0812">Transmembrane</keyword>
<sequence>MLIRNSTTVFFSMKINALIIIFLLISPVFAKGQGIRTKTEVEAAEIKLRRLGQTEKKVDLLVDVGTYYLNLPGEIKADLSTAMNLQQQAFSLAGKIEYPKGIAGSMVLKGNILRESGDKVGSTKIYTQAIAYASKLDLKDQLAEAYSAMGALFSNEGADLEKKIAYNEKSLALYHQTSNKLEAGNSLKNLGDYYNIKGQPAYAIKLMDSSLAVYKSIGFKELQGVYNNMCITNISLGNFSEALKYGLLAEKTADQLADTSLQRSSINNHLGLTYYYLRNDQKALAYWLEAKRIAERYKDAGYMQTIIANVATILVRMKKFEQGITQLKELMKKYPPTDTQMKLRIPYILFNTYYDIEQYAKAEPYFKMLIKFHHDLPKDDPNQIYLYRSIIRKLIHDKQFIAADGYLKEHEKQSLQQKNLLALSQLHRLWFDVDSALNKPWSAVEHYKTYKRLTDSIWNNEKNKQISGLEIEFQTEKKDKDIALLSQKNQLQKVTIENEGRLRYMFIAGLFIAVLFVGLIYNRYRLKKRSNLILEQKQNEINTQNELLRKILDEKEWLLREIHHRVKNNLQIVISLLNTQSAYLDNEDALVAIRNSQNRMHAMSLIHQKLYQSDNLAEIDMKWYIQELVDYMIECFGTDKKIQFTLETEAIKLDVAQAVPLGLILNEAISNVIKYAFPGDKKGKVHISFLFIGEEVCELKIADTGVGLPDGFDPENTESLGMSLMTGLTEQLNGEIKMWNNEGLVLDVIFKRHNELITETSEILINKN</sequence>
<dbReference type="SUPFAM" id="SSF48452">
    <property type="entry name" value="TPR-like"/>
    <property type="match status" value="2"/>
</dbReference>
<comment type="catalytic activity">
    <reaction evidence="1">
        <text>ATP + protein L-histidine = ADP + protein N-phospho-L-histidine.</text>
        <dbReference type="EC" id="2.7.13.3"/>
    </reaction>
</comment>
<keyword evidence="6" id="KW-0418">Kinase</keyword>
<dbReference type="GO" id="GO:0004673">
    <property type="term" value="F:protein histidine kinase activity"/>
    <property type="evidence" value="ECO:0007669"/>
    <property type="project" value="UniProtKB-EC"/>
</dbReference>
<evidence type="ECO:0000313" key="10">
    <source>
        <dbReference type="EMBL" id="TCD25638.1"/>
    </source>
</evidence>
<dbReference type="GO" id="GO:0005524">
    <property type="term" value="F:ATP binding"/>
    <property type="evidence" value="ECO:0007669"/>
    <property type="project" value="UniProtKB-KW"/>
</dbReference>
<evidence type="ECO:0000256" key="6">
    <source>
        <dbReference type="ARBA" id="ARBA00022777"/>
    </source>
</evidence>
<evidence type="ECO:0000259" key="9">
    <source>
        <dbReference type="SMART" id="SM00387"/>
    </source>
</evidence>
<dbReference type="EC" id="2.7.13.3" evidence="2"/>
<keyword evidence="11" id="KW-1185">Reference proteome</keyword>
<keyword evidence="3" id="KW-0597">Phosphoprotein</keyword>
<dbReference type="Proteomes" id="UP000293925">
    <property type="component" value="Unassembled WGS sequence"/>
</dbReference>
<dbReference type="Gene3D" id="3.30.565.10">
    <property type="entry name" value="Histidine kinase-like ATPase, C-terminal domain"/>
    <property type="match status" value="1"/>
</dbReference>
<dbReference type="Pfam" id="PF07568">
    <property type="entry name" value="HisKA_2"/>
    <property type="match status" value="1"/>
</dbReference>
<evidence type="ECO:0000256" key="4">
    <source>
        <dbReference type="ARBA" id="ARBA00022679"/>
    </source>
</evidence>
<feature type="transmembrane region" description="Helical" evidence="8">
    <location>
        <begin position="502"/>
        <end position="521"/>
    </location>
</feature>
<evidence type="ECO:0000256" key="8">
    <source>
        <dbReference type="SAM" id="Phobius"/>
    </source>
</evidence>
<dbReference type="Pfam" id="PF13581">
    <property type="entry name" value="HATPase_c_2"/>
    <property type="match status" value="1"/>
</dbReference>
<evidence type="ECO:0000256" key="5">
    <source>
        <dbReference type="ARBA" id="ARBA00022741"/>
    </source>
</evidence>
<dbReference type="Gene3D" id="1.25.40.10">
    <property type="entry name" value="Tetratricopeptide repeat domain"/>
    <property type="match status" value="2"/>
</dbReference>
<dbReference type="SMART" id="SM00387">
    <property type="entry name" value="HATPase_c"/>
    <property type="match status" value="1"/>
</dbReference>
<dbReference type="OrthoDB" id="1523170at2"/>
<feature type="domain" description="Histidine kinase/HSP90-like ATPase" evidence="9">
    <location>
        <begin position="656"/>
        <end position="754"/>
    </location>
</feature>
<evidence type="ECO:0000256" key="1">
    <source>
        <dbReference type="ARBA" id="ARBA00000085"/>
    </source>
</evidence>
<dbReference type="PANTHER" id="PTHR41523">
    <property type="entry name" value="TWO-COMPONENT SYSTEM SENSOR PROTEIN"/>
    <property type="match status" value="1"/>
</dbReference>
<dbReference type="PANTHER" id="PTHR41523:SF8">
    <property type="entry name" value="ETHYLENE RESPONSE SENSOR PROTEIN"/>
    <property type="match status" value="1"/>
</dbReference>
<dbReference type="EMBL" id="SJSO01000012">
    <property type="protein sequence ID" value="TCD25638.1"/>
    <property type="molecule type" value="Genomic_DNA"/>
</dbReference>
<proteinExistence type="predicted"/>
<dbReference type="Gene3D" id="3.30.450.20">
    <property type="entry name" value="PAS domain"/>
    <property type="match status" value="1"/>
</dbReference>
<name>A0A4R0PUC0_9SPHI</name>
<dbReference type="InterPro" id="IPR003594">
    <property type="entry name" value="HATPase_dom"/>
</dbReference>
<keyword evidence="8" id="KW-1133">Transmembrane helix</keyword>
<keyword evidence="5" id="KW-0547">Nucleotide-binding</keyword>
<keyword evidence="7" id="KW-0067">ATP-binding</keyword>
<dbReference type="AlphaFoldDB" id="A0A4R0PUC0"/>
<organism evidence="10 11">
    <name type="scientific">Pedobacter psychrodurus</name>
    <dbReference type="NCBI Taxonomy" id="2530456"/>
    <lineage>
        <taxon>Bacteria</taxon>
        <taxon>Pseudomonadati</taxon>
        <taxon>Bacteroidota</taxon>
        <taxon>Sphingobacteriia</taxon>
        <taxon>Sphingobacteriales</taxon>
        <taxon>Sphingobacteriaceae</taxon>
        <taxon>Pedobacter</taxon>
    </lineage>
</organism>
<dbReference type="InterPro" id="IPR011495">
    <property type="entry name" value="Sig_transdc_His_kin_sub2_dim/P"/>
</dbReference>
<dbReference type="InterPro" id="IPR036890">
    <property type="entry name" value="HATPase_C_sf"/>
</dbReference>
<evidence type="ECO:0000256" key="7">
    <source>
        <dbReference type="ARBA" id="ARBA00022840"/>
    </source>
</evidence>
<gene>
    <name evidence="10" type="ORF">EZ456_15385</name>
</gene>
<evidence type="ECO:0000313" key="11">
    <source>
        <dbReference type="Proteomes" id="UP000293925"/>
    </source>
</evidence>
<keyword evidence="4" id="KW-0808">Transferase</keyword>